<sequence length="111" mass="12483">MVVLGTSLTGHLMGDNMKKIMMMVMAFLLIEGCTAVQAEPVQADVKAFQDNADECQHFAGEWDSTLSKSRQKEIEAGVDKYCTAARQQQEQLKKKYKGNHQVEQILAKYDL</sequence>
<comment type="caution">
    <text evidence="1">The sequence shown here is derived from an EMBL/GenBank/DDBJ whole genome shotgun (WGS) entry which is preliminary data.</text>
</comment>
<proteinExistence type="predicted"/>
<dbReference type="OrthoDB" id="7284504at2"/>
<accession>A0A2T7B204</accession>
<organism evidence="1">
    <name type="scientific">Cronobacter turicensis</name>
    <dbReference type="NCBI Taxonomy" id="413502"/>
    <lineage>
        <taxon>Bacteria</taxon>
        <taxon>Pseudomonadati</taxon>
        <taxon>Pseudomonadota</taxon>
        <taxon>Gammaproteobacteria</taxon>
        <taxon>Enterobacterales</taxon>
        <taxon>Enterobacteriaceae</taxon>
        <taxon>Cronobacter</taxon>
    </lineage>
</organism>
<dbReference type="RefSeq" id="WP_075199254.1">
    <property type="nucleotide sequence ID" value="NZ_CP187984.1"/>
</dbReference>
<protein>
    <submittedName>
        <fullName evidence="1">Uncharacterized protein</fullName>
    </submittedName>
</protein>
<evidence type="ECO:0000313" key="1">
    <source>
        <dbReference type="EMBL" id="PUX19461.1"/>
    </source>
</evidence>
<name>A0A2T7B204_9ENTR</name>
<dbReference type="AlphaFoldDB" id="A0A2T7B204"/>
<gene>
    <name evidence="1" type="ORF">BS411_17400</name>
</gene>
<dbReference type="EMBL" id="MSAG01000029">
    <property type="protein sequence ID" value="PUX19461.1"/>
    <property type="molecule type" value="Genomic_DNA"/>
</dbReference>
<reference evidence="1" key="1">
    <citation type="submission" date="2016-12" db="EMBL/GenBank/DDBJ databases">
        <title>Analysis of the Molecular Diversity Among Cronobacter Species Isolated from Filth Flies Using a Pan Genomic DNA Microarray.</title>
        <authorList>
            <person name="Pava-Ripoll M."/>
            <person name="Tall B."/>
            <person name="Farber J."/>
            <person name="Fanning S."/>
            <person name="Lehner A."/>
            <person name="Stephan R."/>
            <person name="Pagotto F."/>
            <person name="Iverson C."/>
            <person name="Ziobro G."/>
            <person name="Miller A."/>
            <person name="Pearson R."/>
            <person name="Yan Q."/>
            <person name="Kim M."/>
            <person name="Jeong S."/>
            <person name="Park J."/>
            <person name="Jun S."/>
            <person name="Choi H."/>
            <person name="Chung T."/>
            <person name="Yoo Y."/>
            <person name="Park E."/>
            <person name="Hwang S."/>
            <person name="Lee B."/>
            <person name="Sathyamoorthy V."/>
            <person name="Carter L."/>
            <person name="Mammel M."/>
            <person name="Jackson S."/>
            <person name="Kothary M."/>
            <person name="Patel I."/>
            <person name="Grim C."/>
            <person name="Gopinath G."/>
            <person name="Gangiredla J."/>
            <person name="Chase H."/>
        </authorList>
    </citation>
    <scope>NUCLEOTIDE SEQUENCE [LARGE SCALE GENOMIC DNA]</scope>
    <source>
        <strain evidence="1">MOD1-Sh41s</strain>
    </source>
</reference>